<keyword evidence="3" id="KW-0804">Transcription</keyword>
<proteinExistence type="predicted"/>
<accession>A0ABW2K7V5</accession>
<evidence type="ECO:0000259" key="5">
    <source>
        <dbReference type="PROSITE" id="PS50977"/>
    </source>
</evidence>
<dbReference type="InterPro" id="IPR050109">
    <property type="entry name" value="HTH-type_TetR-like_transc_reg"/>
</dbReference>
<dbReference type="PANTHER" id="PTHR30055:SF238">
    <property type="entry name" value="MYCOFACTOCIN BIOSYNTHESIS TRANSCRIPTIONAL REGULATOR MFTR-RELATED"/>
    <property type="match status" value="1"/>
</dbReference>
<dbReference type="Gene3D" id="1.10.10.60">
    <property type="entry name" value="Homeodomain-like"/>
    <property type="match status" value="1"/>
</dbReference>
<evidence type="ECO:0000256" key="3">
    <source>
        <dbReference type="ARBA" id="ARBA00023163"/>
    </source>
</evidence>
<evidence type="ECO:0000313" key="6">
    <source>
        <dbReference type="EMBL" id="MFC7322888.1"/>
    </source>
</evidence>
<dbReference type="Proteomes" id="UP001596494">
    <property type="component" value="Unassembled WGS sequence"/>
</dbReference>
<dbReference type="InterPro" id="IPR009057">
    <property type="entry name" value="Homeodomain-like_sf"/>
</dbReference>
<dbReference type="PANTHER" id="PTHR30055">
    <property type="entry name" value="HTH-TYPE TRANSCRIPTIONAL REGULATOR RUTR"/>
    <property type="match status" value="1"/>
</dbReference>
<organism evidence="6 7">
    <name type="scientific">Halobacillus campisalis</name>
    <dbReference type="NCBI Taxonomy" id="435909"/>
    <lineage>
        <taxon>Bacteria</taxon>
        <taxon>Bacillati</taxon>
        <taxon>Bacillota</taxon>
        <taxon>Bacilli</taxon>
        <taxon>Bacillales</taxon>
        <taxon>Bacillaceae</taxon>
        <taxon>Halobacillus</taxon>
    </lineage>
</organism>
<reference evidence="7" key="1">
    <citation type="journal article" date="2019" name="Int. J. Syst. Evol. Microbiol.">
        <title>The Global Catalogue of Microorganisms (GCM) 10K type strain sequencing project: providing services to taxonomists for standard genome sequencing and annotation.</title>
        <authorList>
            <consortium name="The Broad Institute Genomics Platform"/>
            <consortium name="The Broad Institute Genome Sequencing Center for Infectious Disease"/>
            <person name="Wu L."/>
            <person name="Ma J."/>
        </authorList>
    </citation>
    <scope>NUCLEOTIDE SEQUENCE [LARGE SCALE GENOMIC DNA]</scope>
    <source>
        <strain evidence="7">CCUG 73951</strain>
    </source>
</reference>
<dbReference type="InterPro" id="IPR001647">
    <property type="entry name" value="HTH_TetR"/>
</dbReference>
<keyword evidence="2 4" id="KW-0238">DNA-binding</keyword>
<dbReference type="SUPFAM" id="SSF46689">
    <property type="entry name" value="Homeodomain-like"/>
    <property type="match status" value="1"/>
</dbReference>
<evidence type="ECO:0000256" key="1">
    <source>
        <dbReference type="ARBA" id="ARBA00023015"/>
    </source>
</evidence>
<evidence type="ECO:0000256" key="2">
    <source>
        <dbReference type="ARBA" id="ARBA00023125"/>
    </source>
</evidence>
<dbReference type="InterPro" id="IPR036271">
    <property type="entry name" value="Tet_transcr_reg_TetR-rel_C_sf"/>
</dbReference>
<keyword evidence="7" id="KW-1185">Reference proteome</keyword>
<sequence length="196" mass="22848">MTEQKIIDAALECFANAGYQNTSLSDIADKVGIKKPSLYNHFASKEAIFLRVLKEVSQKELAYLKGFTEYTENRTVREKFQEIFKLYVDHMSFSTEGAFFKRFTFFPPEEFAEQIKQVFVRTEEEVNTILADIFKEGIKRGEIRPLHLSELTSAFYTIIDGLFLEENFYDRDTLIKRQKASFKIFWLGIQASDQEG</sequence>
<name>A0ABW2K7V5_9BACI</name>
<protein>
    <submittedName>
        <fullName evidence="6">TetR/AcrR family transcriptional regulator</fullName>
    </submittedName>
</protein>
<dbReference type="PROSITE" id="PS50977">
    <property type="entry name" value="HTH_TETR_2"/>
    <property type="match status" value="1"/>
</dbReference>
<dbReference type="EMBL" id="JBHTBY010000017">
    <property type="protein sequence ID" value="MFC7322888.1"/>
    <property type="molecule type" value="Genomic_DNA"/>
</dbReference>
<dbReference type="RefSeq" id="WP_289215242.1">
    <property type="nucleotide sequence ID" value="NZ_JAPVRC010000002.1"/>
</dbReference>
<keyword evidence="1" id="KW-0805">Transcription regulation</keyword>
<dbReference type="SUPFAM" id="SSF48498">
    <property type="entry name" value="Tetracyclin repressor-like, C-terminal domain"/>
    <property type="match status" value="1"/>
</dbReference>
<feature type="domain" description="HTH tetR-type" evidence="5">
    <location>
        <begin position="1"/>
        <end position="60"/>
    </location>
</feature>
<dbReference type="Pfam" id="PF00440">
    <property type="entry name" value="TetR_N"/>
    <property type="match status" value="1"/>
</dbReference>
<dbReference type="Gene3D" id="1.10.357.10">
    <property type="entry name" value="Tetracycline Repressor, domain 2"/>
    <property type="match status" value="1"/>
</dbReference>
<feature type="DNA-binding region" description="H-T-H motif" evidence="4">
    <location>
        <begin position="23"/>
        <end position="42"/>
    </location>
</feature>
<evidence type="ECO:0000313" key="7">
    <source>
        <dbReference type="Proteomes" id="UP001596494"/>
    </source>
</evidence>
<evidence type="ECO:0000256" key="4">
    <source>
        <dbReference type="PROSITE-ProRule" id="PRU00335"/>
    </source>
</evidence>
<dbReference type="PRINTS" id="PR00455">
    <property type="entry name" value="HTHTETR"/>
</dbReference>
<comment type="caution">
    <text evidence="6">The sequence shown here is derived from an EMBL/GenBank/DDBJ whole genome shotgun (WGS) entry which is preliminary data.</text>
</comment>
<gene>
    <name evidence="6" type="ORF">ACFQMN_18635</name>
</gene>